<dbReference type="EC" id="2.7.7.48" evidence="1"/>
<dbReference type="InterPro" id="IPR057596">
    <property type="entry name" value="RDRP_core"/>
</dbReference>
<keyword evidence="1" id="KW-0808">Transferase</keyword>
<evidence type="ECO:0000256" key="1">
    <source>
        <dbReference type="RuleBase" id="RU363098"/>
    </source>
</evidence>
<gene>
    <name evidence="3" type="ORF">SNEC2469_LOCUS32890</name>
</gene>
<keyword evidence="4" id="KW-1185">Reference proteome</keyword>
<evidence type="ECO:0000259" key="2">
    <source>
        <dbReference type="Pfam" id="PF05183"/>
    </source>
</evidence>
<dbReference type="Pfam" id="PF05183">
    <property type="entry name" value="RdRP"/>
    <property type="match status" value="1"/>
</dbReference>
<feature type="domain" description="RDRP core" evidence="2">
    <location>
        <begin position="3"/>
        <end position="62"/>
    </location>
</feature>
<dbReference type="AlphaFoldDB" id="A0A813C1L0"/>
<comment type="catalytic activity">
    <reaction evidence="1">
        <text>RNA(n) + a ribonucleoside 5'-triphosphate = RNA(n+1) + diphosphate</text>
        <dbReference type="Rhea" id="RHEA:21248"/>
        <dbReference type="Rhea" id="RHEA-COMP:14527"/>
        <dbReference type="Rhea" id="RHEA-COMP:17342"/>
        <dbReference type="ChEBI" id="CHEBI:33019"/>
        <dbReference type="ChEBI" id="CHEBI:61557"/>
        <dbReference type="ChEBI" id="CHEBI:140395"/>
        <dbReference type="EC" id="2.7.7.48"/>
    </reaction>
</comment>
<keyword evidence="1" id="KW-0548">Nucleotidyltransferase</keyword>
<keyword evidence="1" id="KW-0696">RNA-directed RNA polymerase</keyword>
<dbReference type="OrthoDB" id="443159at2759"/>
<sequence>AWRYPCYTATDVQLFEAIVPPPGAAVGINTITYSDQGHGNTLMAGGDLDGDHAMVSFTGKLVAIVRGSQAGVRRLAPVLKSFEDDILESVHQSCSPWRSDAVAERGREYIAHAANVSSYNVRGKMCGLLERVLHVALEEGGRVVAIV</sequence>
<proteinExistence type="inferred from homology"/>
<keyword evidence="1" id="KW-0694">RNA-binding</keyword>
<dbReference type="EMBL" id="CAJNJA010084738">
    <property type="protein sequence ID" value="CAE7937700.1"/>
    <property type="molecule type" value="Genomic_DNA"/>
</dbReference>
<dbReference type="GO" id="GO:0003968">
    <property type="term" value="F:RNA-directed RNA polymerase activity"/>
    <property type="evidence" value="ECO:0007669"/>
    <property type="project" value="UniProtKB-KW"/>
</dbReference>
<protein>
    <recommendedName>
        <fullName evidence="1">RNA-dependent RNA polymerase</fullName>
        <ecNumber evidence="1">2.7.7.48</ecNumber>
    </recommendedName>
</protein>
<feature type="non-terminal residue" evidence="3">
    <location>
        <position position="1"/>
    </location>
</feature>
<dbReference type="Proteomes" id="UP000601435">
    <property type="component" value="Unassembled WGS sequence"/>
</dbReference>
<organism evidence="3 4">
    <name type="scientific">Symbiodinium necroappetens</name>
    <dbReference type="NCBI Taxonomy" id="1628268"/>
    <lineage>
        <taxon>Eukaryota</taxon>
        <taxon>Sar</taxon>
        <taxon>Alveolata</taxon>
        <taxon>Dinophyceae</taxon>
        <taxon>Suessiales</taxon>
        <taxon>Symbiodiniaceae</taxon>
        <taxon>Symbiodinium</taxon>
    </lineage>
</organism>
<reference evidence="3" key="1">
    <citation type="submission" date="2021-02" db="EMBL/GenBank/DDBJ databases">
        <authorList>
            <person name="Dougan E. K."/>
            <person name="Rhodes N."/>
            <person name="Thang M."/>
            <person name="Chan C."/>
        </authorList>
    </citation>
    <scope>NUCLEOTIDE SEQUENCE</scope>
</reference>
<comment type="similarity">
    <text evidence="1">Belongs to the RdRP family.</text>
</comment>
<dbReference type="GO" id="GO:0003723">
    <property type="term" value="F:RNA binding"/>
    <property type="evidence" value="ECO:0007669"/>
    <property type="project" value="UniProtKB-KW"/>
</dbReference>
<comment type="caution">
    <text evidence="3">The sequence shown here is derived from an EMBL/GenBank/DDBJ whole genome shotgun (WGS) entry which is preliminary data.</text>
</comment>
<evidence type="ECO:0000313" key="3">
    <source>
        <dbReference type="EMBL" id="CAE7937700.1"/>
    </source>
</evidence>
<evidence type="ECO:0000313" key="4">
    <source>
        <dbReference type="Proteomes" id="UP000601435"/>
    </source>
</evidence>
<name>A0A813C1L0_9DINO</name>
<accession>A0A813C1L0</accession>